<dbReference type="AlphaFoldDB" id="A0A8J4DS31"/>
<organism evidence="1 2">
    <name type="scientific">Virgisporangium aliadipatigenens</name>
    <dbReference type="NCBI Taxonomy" id="741659"/>
    <lineage>
        <taxon>Bacteria</taxon>
        <taxon>Bacillati</taxon>
        <taxon>Actinomycetota</taxon>
        <taxon>Actinomycetes</taxon>
        <taxon>Micromonosporales</taxon>
        <taxon>Micromonosporaceae</taxon>
        <taxon>Virgisporangium</taxon>
    </lineage>
</organism>
<dbReference type="Proteomes" id="UP000619260">
    <property type="component" value="Unassembled WGS sequence"/>
</dbReference>
<keyword evidence="2" id="KW-1185">Reference proteome</keyword>
<reference evidence="1" key="1">
    <citation type="submission" date="2021-01" db="EMBL/GenBank/DDBJ databases">
        <title>Whole genome shotgun sequence of Virgisporangium aliadipatigenens NBRC 105644.</title>
        <authorList>
            <person name="Komaki H."/>
            <person name="Tamura T."/>
        </authorList>
    </citation>
    <scope>NUCLEOTIDE SEQUENCE</scope>
    <source>
        <strain evidence="1">NBRC 105644</strain>
    </source>
</reference>
<sequence>MTVTSPRTLGDMRRILLAVVVIATATLLPVHPAAASDVTPQQGRGYTVRATSEHDTRAEKTARVECPVPTRVVDVSATINDGYGDVVLTALRPNADLTGGVARARDAAGSAGTWSVTVTARCVVDVTPVLVSETETVTDGEHTVSATCPVWTRLRATGFDVTGDAVPYEVAPVAGARTVRVGARTLTTAEYSTTAVAICEPAVDTAGGAAPVSVAEPARAVDGAVPPGYGVMPFVLVNEGYAGQSTVTVGPCPAGTEVRGGGGSISGSYTTGLVAVTVDHAAETVTVSGGDYLMCCAYPTVIAYAVCS</sequence>
<accession>A0A8J4DS31</accession>
<protein>
    <submittedName>
        <fullName evidence="1">Uncharacterized protein</fullName>
    </submittedName>
</protein>
<evidence type="ECO:0000313" key="2">
    <source>
        <dbReference type="Proteomes" id="UP000619260"/>
    </source>
</evidence>
<gene>
    <name evidence="1" type="ORF">Val02_37580</name>
</gene>
<proteinExistence type="predicted"/>
<evidence type="ECO:0000313" key="1">
    <source>
        <dbReference type="EMBL" id="GIJ46872.1"/>
    </source>
</evidence>
<dbReference type="EMBL" id="BOPF01000012">
    <property type="protein sequence ID" value="GIJ46872.1"/>
    <property type="molecule type" value="Genomic_DNA"/>
</dbReference>
<comment type="caution">
    <text evidence="1">The sequence shown here is derived from an EMBL/GenBank/DDBJ whole genome shotgun (WGS) entry which is preliminary data.</text>
</comment>
<name>A0A8J4DS31_9ACTN</name>